<proteinExistence type="predicted"/>
<comment type="caution">
    <text evidence="1">The sequence shown here is derived from an EMBL/GenBank/DDBJ whole genome shotgun (WGS) entry which is preliminary data.</text>
</comment>
<evidence type="ECO:0000313" key="2">
    <source>
        <dbReference type="Proteomes" id="UP000003639"/>
    </source>
</evidence>
<organism evidence="1 2">
    <name type="scientific">Pseudoflavonifractor capillosus ATCC 29799</name>
    <dbReference type="NCBI Taxonomy" id="411467"/>
    <lineage>
        <taxon>Bacteria</taxon>
        <taxon>Bacillati</taxon>
        <taxon>Bacillota</taxon>
        <taxon>Clostridia</taxon>
        <taxon>Eubacteriales</taxon>
        <taxon>Oscillospiraceae</taxon>
        <taxon>Pseudoflavonifractor</taxon>
    </lineage>
</organism>
<dbReference type="Proteomes" id="UP000003639">
    <property type="component" value="Unassembled WGS sequence"/>
</dbReference>
<reference evidence="1 2" key="2">
    <citation type="submission" date="2007-06" db="EMBL/GenBank/DDBJ databases">
        <title>Draft genome sequence of Pseudoflavonifractor capillosus ATCC 29799.</title>
        <authorList>
            <person name="Sudarsanam P."/>
            <person name="Ley R."/>
            <person name="Guruge J."/>
            <person name="Turnbaugh P.J."/>
            <person name="Mahowald M."/>
            <person name="Liep D."/>
            <person name="Gordon J."/>
        </authorList>
    </citation>
    <scope>NUCLEOTIDE SEQUENCE [LARGE SCALE GENOMIC DNA]</scope>
    <source>
        <strain evidence="1 2">ATCC 29799</strain>
    </source>
</reference>
<reference evidence="1 2" key="1">
    <citation type="submission" date="2007-04" db="EMBL/GenBank/DDBJ databases">
        <authorList>
            <person name="Fulton L."/>
            <person name="Clifton S."/>
            <person name="Fulton B."/>
            <person name="Xu J."/>
            <person name="Minx P."/>
            <person name="Pepin K.H."/>
            <person name="Johnson M."/>
            <person name="Thiruvilangam P."/>
            <person name="Bhonagiri V."/>
            <person name="Nash W.E."/>
            <person name="Mardis E.R."/>
            <person name="Wilson R.K."/>
        </authorList>
    </citation>
    <scope>NUCLEOTIDE SEQUENCE [LARGE SCALE GENOMIC DNA]</scope>
    <source>
        <strain evidence="1 2">ATCC 29799</strain>
    </source>
</reference>
<sequence>MIPYSFDYLIYPYYPAYTMGCYQIVISHDNGREGLTICSAGLRV</sequence>
<name>A6NRX9_9FIRM</name>
<keyword evidence="2" id="KW-1185">Reference proteome</keyword>
<accession>A6NRX9</accession>
<dbReference type="AlphaFoldDB" id="A6NRX9"/>
<evidence type="ECO:0000313" key="1">
    <source>
        <dbReference type="EMBL" id="EDN01017.1"/>
    </source>
</evidence>
<protein>
    <submittedName>
        <fullName evidence="1">Uncharacterized protein</fullName>
    </submittedName>
</protein>
<dbReference type="EMBL" id="AAXG02000007">
    <property type="protein sequence ID" value="EDN01017.1"/>
    <property type="molecule type" value="Genomic_DNA"/>
</dbReference>
<gene>
    <name evidence="1" type="ORF">BACCAP_00957</name>
</gene>